<comment type="caution">
    <text evidence="2">The sequence shown here is derived from an EMBL/GenBank/DDBJ whole genome shotgun (WGS) entry which is preliminary data.</text>
</comment>
<dbReference type="EMBL" id="LAZP02000324">
    <property type="protein sequence ID" value="PFH58132.1"/>
    <property type="molecule type" value="Genomic_DNA"/>
</dbReference>
<dbReference type="Proteomes" id="UP000037136">
    <property type="component" value="Unassembled WGS sequence"/>
</dbReference>
<feature type="chain" id="PRO_5012428114" description="Follistatin-like domain-containing protein" evidence="1">
    <location>
        <begin position="20"/>
        <end position="84"/>
    </location>
</feature>
<reference evidence="2 3" key="2">
    <citation type="journal article" date="2017" name="Sci. Rep.">
        <title>Ant-infecting Ophiocordyceps genomes reveal a high diversity of potential behavioral manipulation genes and a possible major role for enterotoxins.</title>
        <authorList>
            <person name="de Bekker C."/>
            <person name="Ohm R.A."/>
            <person name="Evans H.C."/>
            <person name="Brachmann A."/>
            <person name="Hughes D.P."/>
        </authorList>
    </citation>
    <scope>NUCLEOTIDE SEQUENCE [LARGE SCALE GENOMIC DNA]</scope>
    <source>
        <strain evidence="2 3">SC16a</strain>
    </source>
</reference>
<evidence type="ECO:0000313" key="3">
    <source>
        <dbReference type="Proteomes" id="UP000037136"/>
    </source>
</evidence>
<evidence type="ECO:0000256" key="1">
    <source>
        <dbReference type="SAM" id="SignalP"/>
    </source>
</evidence>
<organism evidence="2 3">
    <name type="scientific">Ophiocordyceps unilateralis</name>
    <name type="common">Zombie-ant fungus</name>
    <name type="synonym">Torrubia unilateralis</name>
    <dbReference type="NCBI Taxonomy" id="268505"/>
    <lineage>
        <taxon>Eukaryota</taxon>
        <taxon>Fungi</taxon>
        <taxon>Dikarya</taxon>
        <taxon>Ascomycota</taxon>
        <taxon>Pezizomycotina</taxon>
        <taxon>Sordariomycetes</taxon>
        <taxon>Hypocreomycetidae</taxon>
        <taxon>Hypocreales</taxon>
        <taxon>Ophiocordycipitaceae</taxon>
        <taxon>Ophiocordyceps</taxon>
    </lineage>
</organism>
<sequence length="84" mass="8772">MKSIAALFAVFVSLAVATGDNCPDAVPCLRRAGCTEVIDGCVVCKPKCRVGGGKKCPPPVACLRRSNCIKNINGCVFCKPACRV</sequence>
<keyword evidence="3" id="KW-1185">Reference proteome</keyword>
<gene>
    <name evidence="2" type="ORF">XA68_14111</name>
</gene>
<dbReference type="OrthoDB" id="4929715at2759"/>
<proteinExistence type="predicted"/>
<reference evidence="2 3" key="1">
    <citation type="journal article" date="2015" name="BMC Genomics">
        <title>Gene expression during zombie ant biting behavior reflects the complexity underlying fungal parasitic behavioral manipulation.</title>
        <authorList>
            <person name="de Bekker C."/>
            <person name="Ohm R.A."/>
            <person name="Loreto R.G."/>
            <person name="Sebastian A."/>
            <person name="Albert I."/>
            <person name="Merrow M."/>
            <person name="Brachmann A."/>
            <person name="Hughes D.P."/>
        </authorList>
    </citation>
    <scope>NUCLEOTIDE SEQUENCE [LARGE SCALE GENOMIC DNA]</scope>
    <source>
        <strain evidence="2 3">SC16a</strain>
    </source>
</reference>
<keyword evidence="1" id="KW-0732">Signal</keyword>
<protein>
    <recommendedName>
        <fullName evidence="4">Follistatin-like domain-containing protein</fullName>
    </recommendedName>
</protein>
<name>A0A2A9PB28_OPHUN</name>
<accession>A0A2A9PB28</accession>
<evidence type="ECO:0008006" key="4">
    <source>
        <dbReference type="Google" id="ProtNLM"/>
    </source>
</evidence>
<dbReference type="AlphaFoldDB" id="A0A2A9PB28"/>
<feature type="signal peptide" evidence="1">
    <location>
        <begin position="1"/>
        <end position="19"/>
    </location>
</feature>
<evidence type="ECO:0000313" key="2">
    <source>
        <dbReference type="EMBL" id="PFH58132.1"/>
    </source>
</evidence>